<evidence type="ECO:0000256" key="5">
    <source>
        <dbReference type="ARBA" id="ARBA00011261"/>
    </source>
</evidence>
<keyword evidence="10" id="KW-0249">Electron transport</keyword>
<dbReference type="PANTHER" id="PTHR15224">
    <property type="entry name" value="NADH DEHYDROGENASE [UBIQUINONE] IRON-SULFUR PROTEIN 5"/>
    <property type="match status" value="1"/>
</dbReference>
<evidence type="ECO:0000256" key="6">
    <source>
        <dbReference type="ARBA" id="ARBA00013482"/>
    </source>
</evidence>
<accession>A0ABR4IEA7</accession>
<evidence type="ECO:0000256" key="2">
    <source>
        <dbReference type="ARBA" id="ARBA00004569"/>
    </source>
</evidence>
<organism evidence="16 17">
    <name type="scientific">Aspergillus cavernicola</name>
    <dbReference type="NCBI Taxonomy" id="176166"/>
    <lineage>
        <taxon>Eukaryota</taxon>
        <taxon>Fungi</taxon>
        <taxon>Dikarya</taxon>
        <taxon>Ascomycota</taxon>
        <taxon>Pezizomycotina</taxon>
        <taxon>Eurotiomycetes</taxon>
        <taxon>Eurotiomycetidae</taxon>
        <taxon>Eurotiales</taxon>
        <taxon>Aspergillaceae</taxon>
        <taxon>Aspergillus</taxon>
        <taxon>Aspergillus subgen. Nidulantes</taxon>
    </lineage>
</organism>
<evidence type="ECO:0000256" key="10">
    <source>
        <dbReference type="ARBA" id="ARBA00022982"/>
    </source>
</evidence>
<evidence type="ECO:0000256" key="7">
    <source>
        <dbReference type="ARBA" id="ARBA00022448"/>
    </source>
</evidence>
<comment type="caution">
    <text evidence="16">The sequence shown here is derived from an EMBL/GenBank/DDBJ whole genome shotgun (WGS) entry which is preliminary data.</text>
</comment>
<dbReference type="PANTHER" id="PTHR15224:SF1">
    <property type="entry name" value="NADH DEHYDROGENASE [UBIQUINONE] IRON-SULFUR PROTEIN 5"/>
    <property type="match status" value="1"/>
</dbReference>
<keyword evidence="11" id="KW-0496">Mitochondrion</keyword>
<name>A0ABR4IEA7_9EURO</name>
<proteinExistence type="inferred from homology"/>
<evidence type="ECO:0000256" key="9">
    <source>
        <dbReference type="ARBA" id="ARBA00022792"/>
    </source>
</evidence>
<evidence type="ECO:0000256" key="13">
    <source>
        <dbReference type="ARBA" id="ARBA00023157"/>
    </source>
</evidence>
<evidence type="ECO:0000256" key="3">
    <source>
        <dbReference type="ARBA" id="ARBA00004637"/>
    </source>
</evidence>
<evidence type="ECO:0000256" key="1">
    <source>
        <dbReference type="ARBA" id="ARBA00003195"/>
    </source>
</evidence>
<evidence type="ECO:0000256" key="12">
    <source>
        <dbReference type="ARBA" id="ARBA00023136"/>
    </source>
</evidence>
<evidence type="ECO:0000313" key="17">
    <source>
        <dbReference type="Proteomes" id="UP001610335"/>
    </source>
</evidence>
<keyword evidence="13" id="KW-1015">Disulfide bond</keyword>
<keyword evidence="8" id="KW-0679">Respiratory chain</keyword>
<keyword evidence="9" id="KW-0999">Mitochondrion inner membrane</keyword>
<comment type="subunit">
    <text evidence="5">Mammalian complex I is composed of 45 different subunits. This is a component of the iron-sulfur (IP) fragment of the enzyme.</text>
</comment>
<reference evidence="16 17" key="1">
    <citation type="submission" date="2024-07" db="EMBL/GenBank/DDBJ databases">
        <title>Section-level genome sequencing and comparative genomics of Aspergillus sections Usti and Cavernicolus.</title>
        <authorList>
            <consortium name="Lawrence Berkeley National Laboratory"/>
            <person name="Nybo J.L."/>
            <person name="Vesth T.C."/>
            <person name="Theobald S."/>
            <person name="Frisvad J.C."/>
            <person name="Larsen T.O."/>
            <person name="Kjaerboelling I."/>
            <person name="Rothschild-Mancinelli K."/>
            <person name="Lyhne E.K."/>
            <person name="Kogle M.E."/>
            <person name="Barry K."/>
            <person name="Clum A."/>
            <person name="Na H."/>
            <person name="Ledsgaard L."/>
            <person name="Lin J."/>
            <person name="Lipzen A."/>
            <person name="Kuo A."/>
            <person name="Riley R."/>
            <person name="Mondo S."/>
            <person name="LaButti K."/>
            <person name="Haridas S."/>
            <person name="Pangalinan J."/>
            <person name="Salamov A.A."/>
            <person name="Simmons B.A."/>
            <person name="Magnuson J.K."/>
            <person name="Chen J."/>
            <person name="Drula E."/>
            <person name="Henrissat B."/>
            <person name="Wiebenga A."/>
            <person name="Lubbers R.J."/>
            <person name="Gomes A.C."/>
            <person name="Makela M.R."/>
            <person name="Stajich J."/>
            <person name="Grigoriev I.V."/>
            <person name="Mortensen U.H."/>
            <person name="De vries R.P."/>
            <person name="Baker S.E."/>
            <person name="Andersen M.R."/>
        </authorList>
    </citation>
    <scope>NUCLEOTIDE SEQUENCE [LARGE SCALE GENOMIC DNA]</scope>
    <source>
        <strain evidence="16 17">CBS 600.67</strain>
    </source>
</reference>
<evidence type="ECO:0000313" key="16">
    <source>
        <dbReference type="EMBL" id="KAL2826081.1"/>
    </source>
</evidence>
<keyword evidence="17" id="KW-1185">Reference proteome</keyword>
<comment type="function">
    <text evidence="1">Accessory subunit of the mitochondrial membrane respiratory chain NADH dehydrogenase (Complex I), that is believed not to be involved in catalysis. Complex I functions in the transfer of electrons from NADH to the respiratory chain. The immediate electron acceptor for the enzyme is believed to be ubiquinone.</text>
</comment>
<comment type="similarity">
    <text evidence="4">Belongs to the complex I NDUFS5 subunit family.</text>
</comment>
<evidence type="ECO:0000256" key="15">
    <source>
        <dbReference type="ARBA" id="ARBA00032739"/>
    </source>
</evidence>
<dbReference type="Proteomes" id="UP001610335">
    <property type="component" value="Unassembled WGS sequence"/>
</dbReference>
<gene>
    <name evidence="16" type="ORF">BDW59DRAFT_145474</name>
</gene>
<keyword evidence="12" id="KW-0472">Membrane</keyword>
<evidence type="ECO:0000256" key="14">
    <source>
        <dbReference type="ARBA" id="ARBA00031222"/>
    </source>
</evidence>
<sequence length="128" mass="14376">MASGFGLNGGPNRCYSFWQETLGCYVVNAGDGVEGKMKCKGALEDYYECLHHRKEAMRAMKMQAAYRKAEAAHPRELAAAPEQVRSLGLIKRTDKVAEMWTKLPEEKQAEMLANIPEDKKEALLARLK</sequence>
<comment type="subcellular location">
    <subcellularLocation>
        <location evidence="3">Mitochondrion inner membrane</location>
        <topology evidence="3">Peripheral membrane protein</topology>
    </subcellularLocation>
    <subcellularLocation>
        <location evidence="2">Mitochondrion intermembrane space</location>
    </subcellularLocation>
</comment>
<dbReference type="EMBL" id="JBFXLS010000032">
    <property type="protein sequence ID" value="KAL2826081.1"/>
    <property type="molecule type" value="Genomic_DNA"/>
</dbReference>
<keyword evidence="7" id="KW-0813">Transport</keyword>
<evidence type="ECO:0000256" key="4">
    <source>
        <dbReference type="ARBA" id="ARBA00007372"/>
    </source>
</evidence>
<evidence type="ECO:0000256" key="8">
    <source>
        <dbReference type="ARBA" id="ARBA00022660"/>
    </source>
</evidence>
<evidence type="ECO:0000256" key="11">
    <source>
        <dbReference type="ARBA" id="ARBA00023128"/>
    </source>
</evidence>
<dbReference type="InterPro" id="IPR019342">
    <property type="entry name" value="NADH_UbQ_OxRdtase_FeS-su5"/>
</dbReference>
<protein>
    <recommendedName>
        <fullName evidence="6">NADH dehydrogenase [ubiquinone] iron-sulfur protein 5</fullName>
    </recommendedName>
    <alternativeName>
        <fullName evidence="14">Complex I-15 kDa</fullName>
    </alternativeName>
    <alternativeName>
        <fullName evidence="15">NADH-ubiquinone oxidoreductase 15 kDa subunit</fullName>
    </alternativeName>
</protein>
<dbReference type="CDD" id="cd24141">
    <property type="entry name" value="NDUFS5-like"/>
    <property type="match status" value="1"/>
</dbReference>